<keyword evidence="4" id="KW-0597">Phosphoprotein</keyword>
<comment type="subcellular location">
    <subcellularLocation>
        <location evidence="1">Cytoplasm</location>
        <location evidence="1">Cytosol</location>
    </subcellularLocation>
</comment>
<dbReference type="PROSITE" id="PS51021">
    <property type="entry name" value="BAR"/>
    <property type="match status" value="1"/>
</dbReference>
<feature type="region of interest" description="Disordered" evidence="5">
    <location>
        <begin position="637"/>
        <end position="710"/>
    </location>
</feature>
<dbReference type="Gene3D" id="1.20.1270.60">
    <property type="entry name" value="Arfaptin homology (AH) domain/BAR domain"/>
    <property type="match status" value="1"/>
</dbReference>
<dbReference type="GO" id="GO:0005096">
    <property type="term" value="F:GTPase activator activity"/>
    <property type="evidence" value="ECO:0007669"/>
    <property type="project" value="UniProtKB-KW"/>
</dbReference>
<evidence type="ECO:0000256" key="5">
    <source>
        <dbReference type="SAM" id="MobiDB-lite"/>
    </source>
</evidence>
<evidence type="ECO:0000259" key="6">
    <source>
        <dbReference type="PROSITE" id="PS50238"/>
    </source>
</evidence>
<evidence type="ECO:0000256" key="2">
    <source>
        <dbReference type="ARBA" id="ARBA00022468"/>
    </source>
</evidence>
<organism evidence="8 9">
    <name type="scientific">Perca flavescens</name>
    <name type="common">American yellow perch</name>
    <name type="synonym">Morone flavescens</name>
    <dbReference type="NCBI Taxonomy" id="8167"/>
    <lineage>
        <taxon>Eukaryota</taxon>
        <taxon>Metazoa</taxon>
        <taxon>Chordata</taxon>
        <taxon>Craniata</taxon>
        <taxon>Vertebrata</taxon>
        <taxon>Euteleostomi</taxon>
        <taxon>Actinopterygii</taxon>
        <taxon>Neopterygii</taxon>
        <taxon>Teleostei</taxon>
        <taxon>Neoteleostei</taxon>
        <taxon>Acanthomorphata</taxon>
        <taxon>Eupercaria</taxon>
        <taxon>Perciformes</taxon>
        <taxon>Percoidei</taxon>
        <taxon>Percidae</taxon>
        <taxon>Percinae</taxon>
        <taxon>Perca</taxon>
    </lineage>
</organism>
<dbReference type="GO" id="GO:0032956">
    <property type="term" value="P:regulation of actin cytoskeleton organization"/>
    <property type="evidence" value="ECO:0007669"/>
    <property type="project" value="TreeGrafter"/>
</dbReference>
<feature type="region of interest" description="Disordered" evidence="5">
    <location>
        <begin position="151"/>
        <end position="170"/>
    </location>
</feature>
<keyword evidence="3" id="KW-0963">Cytoplasm</keyword>
<dbReference type="Pfam" id="PF00620">
    <property type="entry name" value="RhoGAP"/>
    <property type="match status" value="1"/>
</dbReference>
<feature type="compositionally biased region" description="Basic residues" evidence="5">
    <location>
        <begin position="676"/>
        <end position="686"/>
    </location>
</feature>
<evidence type="ECO:0000256" key="4">
    <source>
        <dbReference type="ARBA" id="ARBA00022553"/>
    </source>
</evidence>
<feature type="compositionally biased region" description="Pro residues" evidence="5">
    <location>
        <begin position="691"/>
        <end position="700"/>
    </location>
</feature>
<comment type="caution">
    <text evidence="8">The sequence shown here is derived from an EMBL/GenBank/DDBJ whole genome shotgun (WGS) entry which is preliminary data.</text>
</comment>
<feature type="compositionally biased region" description="Polar residues" evidence="5">
    <location>
        <begin position="151"/>
        <end position="163"/>
    </location>
</feature>
<dbReference type="PANTHER" id="PTHR14130">
    <property type="entry name" value="3BP-1 RELATED RHOGAP"/>
    <property type="match status" value="1"/>
</dbReference>
<proteinExistence type="predicted"/>
<evidence type="ECO:0000259" key="7">
    <source>
        <dbReference type="PROSITE" id="PS51021"/>
    </source>
</evidence>
<dbReference type="SUPFAM" id="SSF48350">
    <property type="entry name" value="GTPase activation domain, GAP"/>
    <property type="match status" value="1"/>
</dbReference>
<dbReference type="CDD" id="cd07620">
    <property type="entry name" value="BAR_SH3BP1"/>
    <property type="match status" value="1"/>
</dbReference>
<keyword evidence="2" id="KW-0343">GTPase activation</keyword>
<name>A0A484C3F9_PERFV</name>
<dbReference type="InterPro" id="IPR008936">
    <property type="entry name" value="Rho_GTPase_activation_prot"/>
</dbReference>
<dbReference type="EMBL" id="SCKG01000021">
    <property type="protein sequence ID" value="TDG98301.1"/>
    <property type="molecule type" value="Genomic_DNA"/>
</dbReference>
<evidence type="ECO:0000256" key="3">
    <source>
        <dbReference type="ARBA" id="ARBA00022490"/>
    </source>
</evidence>
<dbReference type="InterPro" id="IPR004148">
    <property type="entry name" value="BAR_dom"/>
</dbReference>
<dbReference type="STRING" id="8167.A0A484C3F9"/>
<gene>
    <name evidence="8" type="ORF">EPR50_G00216780</name>
</gene>
<accession>A0A484C3F9</accession>
<feature type="domain" description="BAR" evidence="7">
    <location>
        <begin position="14"/>
        <end position="239"/>
    </location>
</feature>
<dbReference type="Pfam" id="PF03114">
    <property type="entry name" value="BAR"/>
    <property type="match status" value="1"/>
</dbReference>
<feature type="region of interest" description="Disordered" evidence="5">
    <location>
        <begin position="520"/>
        <end position="590"/>
    </location>
</feature>
<dbReference type="Proteomes" id="UP000295070">
    <property type="component" value="Chromosome 21"/>
</dbReference>
<dbReference type="InterPro" id="IPR000198">
    <property type="entry name" value="RhoGAP_dom"/>
</dbReference>
<feature type="compositionally biased region" description="Low complexity" evidence="5">
    <location>
        <begin position="477"/>
        <end position="491"/>
    </location>
</feature>
<evidence type="ECO:0000313" key="8">
    <source>
        <dbReference type="EMBL" id="TDG98301.1"/>
    </source>
</evidence>
<protein>
    <recommendedName>
        <fullName evidence="10">Rho-GAP domain-containing protein</fullName>
    </recommendedName>
</protein>
<dbReference type="PANTHER" id="PTHR14130:SF12">
    <property type="entry name" value="BARGIN-RELATED"/>
    <property type="match status" value="1"/>
</dbReference>
<dbReference type="GO" id="GO:0005829">
    <property type="term" value="C:cytosol"/>
    <property type="evidence" value="ECO:0007669"/>
    <property type="project" value="UniProtKB-SubCell"/>
</dbReference>
<feature type="compositionally biased region" description="Polar residues" evidence="5">
    <location>
        <begin position="574"/>
        <end position="590"/>
    </location>
</feature>
<dbReference type="InterPro" id="IPR047165">
    <property type="entry name" value="RHG17/44/SH3BP1-like"/>
</dbReference>
<evidence type="ECO:0000313" key="9">
    <source>
        <dbReference type="Proteomes" id="UP000295070"/>
    </source>
</evidence>
<keyword evidence="9" id="KW-1185">Reference proteome</keyword>
<dbReference type="Gene3D" id="1.10.555.10">
    <property type="entry name" value="Rho GTPase activation protein"/>
    <property type="match status" value="1"/>
</dbReference>
<dbReference type="GO" id="GO:0035020">
    <property type="term" value="P:regulation of Rac protein signal transduction"/>
    <property type="evidence" value="ECO:0007669"/>
    <property type="project" value="TreeGrafter"/>
</dbReference>
<sequence length="710" mass="77975">MLRQSLSILMQFGSAAKSQDATELLHEDLVLVEQRVEPAKKAAQVLHKKLLCCMQSQTGLDAEKRMKKLPLMLLSVSMAESLKDFDADSSIRRVLEMCCFMEKMLASMLADFEMKVEKDVLEPLNKLSEDDLPEILKNKKQFAKLTTDWNNARTRSQASTGPQAKQDGLREELEEAWRRLESIKDQYSADLYHFATKEDDYANYFIRLLELQAEYHKHSHEFLDKNISELKENHSQKGPPLNLSKQKVYGEPLLAHLSRSNREIAAPIQECIHMLLKTGMTEEGLFRLAAAASVVKRLKSCLDQEAVDHSDFSMDPHAVAGALKSYLRELPEPLMTFELYNDWFKAAGEKELTEKLEQFRVLLKKLPPENYNNLRYLVQFLSLLSEQQAVNKMTPSNIAIVLGPNLLWPRAEGEAALFDMAAASSVQVVMVIEPLIQYSSSLFPEAVSFEIPDLPEVPDASLPVAQSLVSEKEKVSRTVSSSSSTASSCSSHHLPISKTNSTASQDSGCFFLVKSGSVSRSGTSTWASPVADTAAPTHQSTTSSSSSSYGPSPSVVPNSSAACSSTALPKATGSLPTPVQIRSPTQKQCSDQGLLEPILEAPPDSPIAFVKITSPYKPKRSFNPTKAGQANEQLTIQYSKSRPSPPPKLQAPPTSAPSAVDTGTHPTPAPRAQSAGHKKPPPKKPGLRAPKCPPPLPPPLQAKEIPSLSQ</sequence>
<dbReference type="InterPro" id="IPR027267">
    <property type="entry name" value="AH/BAR_dom_sf"/>
</dbReference>
<dbReference type="SMART" id="SM00324">
    <property type="entry name" value="RhoGAP"/>
    <property type="match status" value="1"/>
</dbReference>
<dbReference type="PROSITE" id="PS50238">
    <property type="entry name" value="RHOGAP"/>
    <property type="match status" value="1"/>
</dbReference>
<reference evidence="8 9" key="1">
    <citation type="submission" date="2019-01" db="EMBL/GenBank/DDBJ databases">
        <title>A chromosome-scale genome assembly of the yellow perch, Perca flavescens.</title>
        <authorList>
            <person name="Feron R."/>
            <person name="Morvezen R."/>
            <person name="Bestin A."/>
            <person name="Haffray P."/>
            <person name="Klopp C."/>
            <person name="Zahm M."/>
            <person name="Cabau C."/>
            <person name="Roques C."/>
            <person name="Donnadieu C."/>
            <person name="Bouchez O."/>
            <person name="Christie M."/>
            <person name="Larson W."/>
            <person name="Guiguen Y."/>
        </authorList>
    </citation>
    <scope>NUCLEOTIDE SEQUENCE [LARGE SCALE GENOMIC DNA]</scope>
    <source>
        <strain evidence="8">YP-PL-M2</strain>
        <tissue evidence="8">Blood</tissue>
    </source>
</reference>
<dbReference type="FunFam" id="1.10.555.10:FF:000001">
    <property type="entry name" value="Rho GTPase activating protein 44"/>
    <property type="match status" value="1"/>
</dbReference>
<dbReference type="GO" id="GO:0007165">
    <property type="term" value="P:signal transduction"/>
    <property type="evidence" value="ECO:0007669"/>
    <property type="project" value="InterPro"/>
</dbReference>
<dbReference type="FunFam" id="1.20.1270.60:FF:000053">
    <property type="entry name" value="SH3 domain-binding protein 1"/>
    <property type="match status" value="1"/>
</dbReference>
<dbReference type="AlphaFoldDB" id="A0A484C3F9"/>
<evidence type="ECO:0008006" key="10">
    <source>
        <dbReference type="Google" id="ProtNLM"/>
    </source>
</evidence>
<dbReference type="SUPFAM" id="SSF103657">
    <property type="entry name" value="BAR/IMD domain-like"/>
    <property type="match status" value="1"/>
</dbReference>
<feature type="compositionally biased region" description="Low complexity" evidence="5">
    <location>
        <begin position="533"/>
        <end position="565"/>
    </location>
</feature>
<evidence type="ECO:0000256" key="1">
    <source>
        <dbReference type="ARBA" id="ARBA00004514"/>
    </source>
</evidence>
<feature type="domain" description="Rho-GAP" evidence="6">
    <location>
        <begin position="251"/>
        <end position="443"/>
    </location>
</feature>
<feature type="region of interest" description="Disordered" evidence="5">
    <location>
        <begin position="473"/>
        <end position="503"/>
    </location>
</feature>
<dbReference type="SMART" id="SM00721">
    <property type="entry name" value="BAR"/>
    <property type="match status" value="1"/>
</dbReference>